<reference evidence="3 4" key="1">
    <citation type="submission" date="2020-08" db="EMBL/GenBank/DDBJ databases">
        <title>Genomic Encyclopedia of Type Strains, Phase IV (KMG-IV): sequencing the most valuable type-strain genomes for metagenomic binning, comparative biology and taxonomic classification.</title>
        <authorList>
            <person name="Goeker M."/>
        </authorList>
    </citation>
    <scope>NUCLEOTIDE SEQUENCE [LARGE SCALE GENOMIC DNA]</scope>
    <source>
        <strain evidence="3 4">DSM 11590</strain>
    </source>
</reference>
<protein>
    <submittedName>
        <fullName evidence="3">D-arginine dehydrogenase</fullName>
        <ecNumber evidence="3">1.4.99.6</ecNumber>
    </submittedName>
</protein>
<dbReference type="AlphaFoldDB" id="A0A7X0DLV2"/>
<dbReference type="GO" id="GO:0005737">
    <property type="term" value="C:cytoplasm"/>
    <property type="evidence" value="ECO:0007669"/>
    <property type="project" value="TreeGrafter"/>
</dbReference>
<proteinExistence type="predicted"/>
<evidence type="ECO:0000256" key="1">
    <source>
        <dbReference type="ARBA" id="ARBA00023002"/>
    </source>
</evidence>
<evidence type="ECO:0000313" key="4">
    <source>
        <dbReference type="Proteomes" id="UP000544872"/>
    </source>
</evidence>
<feature type="domain" description="FAD dependent oxidoreductase" evidence="2">
    <location>
        <begin position="8"/>
        <end position="344"/>
    </location>
</feature>
<accession>A0A7X0DLV2</accession>
<sequence>MTALSHVDAVVIGAGIAGASIGAELAQDRKVVVLEAEDMPGYHTTGRSAAIFIASYGNATICKLNRASLAFLRQPPAEFSDEGFLSPRGNLYIGRAEDKAAVDALHAASPHLIPHTTEEALKRVPILRPEAAAYVLEEPDSEDIDVARLHQCWLRRLTRAGSEVRCNAGVTALSRGADGLWTVETKAGTFVAPLVINAAGAWADDIAKMAGLAPIGLQPLRRTGAILPGPAEGGFDHWQMINDVMERFYFKPDAGKLLVSPVDEVPMDPHDAYVDDMDLAEGLYRFEQAVTLEVTRVDRSWAGLRTFAPDRSPVVGFDPGTKGFFWFAGQGGYGIQTCPAMAWLGSALATGQPLRDELTREAFDPQEVAPRRTMVNRLRKH</sequence>
<organism evidence="3 4">
    <name type="scientific">Novispirillum itersonii</name>
    <name type="common">Aquaspirillum itersonii</name>
    <dbReference type="NCBI Taxonomy" id="189"/>
    <lineage>
        <taxon>Bacteria</taxon>
        <taxon>Pseudomonadati</taxon>
        <taxon>Pseudomonadota</taxon>
        <taxon>Alphaproteobacteria</taxon>
        <taxon>Rhodospirillales</taxon>
        <taxon>Novispirillaceae</taxon>
        <taxon>Novispirillum</taxon>
    </lineage>
</organism>
<evidence type="ECO:0000313" key="3">
    <source>
        <dbReference type="EMBL" id="MBB6209599.1"/>
    </source>
</evidence>
<dbReference type="EC" id="1.4.99.6" evidence="3"/>
<dbReference type="InterPro" id="IPR036188">
    <property type="entry name" value="FAD/NAD-bd_sf"/>
</dbReference>
<evidence type="ECO:0000259" key="2">
    <source>
        <dbReference type="Pfam" id="PF01266"/>
    </source>
</evidence>
<dbReference type="Gene3D" id="3.50.50.60">
    <property type="entry name" value="FAD/NAD(P)-binding domain"/>
    <property type="match status" value="1"/>
</dbReference>
<dbReference type="GO" id="GO:0016491">
    <property type="term" value="F:oxidoreductase activity"/>
    <property type="evidence" value="ECO:0007669"/>
    <property type="project" value="UniProtKB-KW"/>
</dbReference>
<dbReference type="RefSeq" id="WP_184261982.1">
    <property type="nucleotide sequence ID" value="NZ_JACIIX010000002.1"/>
</dbReference>
<dbReference type="InterPro" id="IPR006076">
    <property type="entry name" value="FAD-dep_OxRdtase"/>
</dbReference>
<dbReference type="SUPFAM" id="SSF51905">
    <property type="entry name" value="FAD/NAD(P)-binding domain"/>
    <property type="match status" value="1"/>
</dbReference>
<keyword evidence="1 3" id="KW-0560">Oxidoreductase</keyword>
<dbReference type="PANTHER" id="PTHR13847:SF287">
    <property type="entry name" value="FAD-DEPENDENT OXIDOREDUCTASE DOMAIN-CONTAINING PROTEIN 1"/>
    <property type="match status" value="1"/>
</dbReference>
<gene>
    <name evidence="3" type="ORF">FHS48_001001</name>
</gene>
<dbReference type="Proteomes" id="UP000544872">
    <property type="component" value="Unassembled WGS sequence"/>
</dbReference>
<dbReference type="Gene3D" id="3.30.9.10">
    <property type="entry name" value="D-Amino Acid Oxidase, subunit A, domain 2"/>
    <property type="match status" value="1"/>
</dbReference>
<dbReference type="EMBL" id="JACIIX010000002">
    <property type="protein sequence ID" value="MBB6209599.1"/>
    <property type="molecule type" value="Genomic_DNA"/>
</dbReference>
<dbReference type="Pfam" id="PF01266">
    <property type="entry name" value="DAO"/>
    <property type="match status" value="1"/>
</dbReference>
<comment type="caution">
    <text evidence="3">The sequence shown here is derived from an EMBL/GenBank/DDBJ whole genome shotgun (WGS) entry which is preliminary data.</text>
</comment>
<dbReference type="PANTHER" id="PTHR13847">
    <property type="entry name" value="SARCOSINE DEHYDROGENASE-RELATED"/>
    <property type="match status" value="1"/>
</dbReference>
<keyword evidence="4" id="KW-1185">Reference proteome</keyword>
<name>A0A7X0DLV2_NOVIT</name>